<evidence type="ECO:0000313" key="1">
    <source>
        <dbReference type="EMBL" id="KAJ8868342.1"/>
    </source>
</evidence>
<dbReference type="EMBL" id="JARBHB010000014">
    <property type="protein sequence ID" value="KAJ8868342.1"/>
    <property type="molecule type" value="Genomic_DNA"/>
</dbReference>
<name>A0ABQ9G7C8_9NEOP</name>
<comment type="caution">
    <text evidence="1">The sequence shown here is derived from an EMBL/GenBank/DDBJ whole genome shotgun (WGS) entry which is preliminary data.</text>
</comment>
<accession>A0ABQ9G7C8</accession>
<reference evidence="1 2" key="1">
    <citation type="submission" date="2023-02" db="EMBL/GenBank/DDBJ databases">
        <title>LHISI_Scaffold_Assembly.</title>
        <authorList>
            <person name="Stuart O.P."/>
            <person name="Cleave R."/>
            <person name="Magrath M.J.L."/>
            <person name="Mikheyev A.S."/>
        </authorList>
    </citation>
    <scope>NUCLEOTIDE SEQUENCE [LARGE SCALE GENOMIC DNA]</scope>
    <source>
        <strain evidence="1">Daus_M_001</strain>
        <tissue evidence="1">Leg muscle</tissue>
    </source>
</reference>
<gene>
    <name evidence="1" type="ORF">PR048_029858</name>
</gene>
<keyword evidence="2" id="KW-1185">Reference proteome</keyword>
<proteinExistence type="predicted"/>
<sequence>MPTGTRRTYPPDLLKQAVTSINEGKSIQLPQKSLKLSKCFFAGITGWIYRNKKKKVGRQLALSNDTDVMIAEHLKTMAKWGFALGKSEVLDVIADYVQQNELVIRFKNSRPGNDWFKTRRIPTSDPFIIYHFYGLFEKEVHNLELSDQPQSIFNLDETSFSVDPSRVKRVSGIGQKAHRIAEASTRENTTVMACVSASGCVLPPMIAFKSSNLWSTWKVNVVRRENVSILKMPAHTTGVIQPLDSLKYTWDLELVKWYRENQRKMMKSEFVSVMCRVWSKGMKPENPSCQQLTDLIERSIKGTRIVCSITILTLKMNLHFGNKCIKITPNLNPSQNSNVGGGGSHSSVSPVQFLSFQKLLVGKMRRTESDKKTRESLDPQGCVITLEEWLRIASEKQAEKEKLVMLRKRNHNVLEENECEVMGLKYDSDKQTFKKIENDLSVVKMKDIVGKLPFPNTVGVGDRFKYYFEKIVNVFEP</sequence>
<organism evidence="1 2">
    <name type="scientific">Dryococelus australis</name>
    <dbReference type="NCBI Taxonomy" id="614101"/>
    <lineage>
        <taxon>Eukaryota</taxon>
        <taxon>Metazoa</taxon>
        <taxon>Ecdysozoa</taxon>
        <taxon>Arthropoda</taxon>
        <taxon>Hexapoda</taxon>
        <taxon>Insecta</taxon>
        <taxon>Pterygota</taxon>
        <taxon>Neoptera</taxon>
        <taxon>Polyneoptera</taxon>
        <taxon>Phasmatodea</taxon>
        <taxon>Verophasmatodea</taxon>
        <taxon>Anareolatae</taxon>
        <taxon>Phasmatidae</taxon>
        <taxon>Eurycanthinae</taxon>
        <taxon>Dryococelus</taxon>
    </lineage>
</organism>
<evidence type="ECO:0000313" key="2">
    <source>
        <dbReference type="Proteomes" id="UP001159363"/>
    </source>
</evidence>
<evidence type="ECO:0008006" key="3">
    <source>
        <dbReference type="Google" id="ProtNLM"/>
    </source>
</evidence>
<dbReference type="Proteomes" id="UP001159363">
    <property type="component" value="Chromosome 13"/>
</dbReference>
<protein>
    <recommendedName>
        <fullName evidence="3">DDE-1 domain-containing protein</fullName>
    </recommendedName>
</protein>